<evidence type="ECO:0000313" key="2">
    <source>
        <dbReference type="Proteomes" id="UP000005085"/>
    </source>
</evidence>
<proteinExistence type="predicted"/>
<gene>
    <name evidence="1" type="ORF">HRAG_00824</name>
</gene>
<sequence length="489" mass="56386">MAWFSSINTNYQGELSERLEFLYEFANYQGELWERFKLLDEFANKRNISHSLAAKLLAKAEGESCLKGISVIIDVKISSNNAVEDSNLADDLIIKSPEVLRDCIYQLSHDKPKLSFDREHFDNSIEILIQLAFKFCVKDKSGYCSFKQFMFIVVFLSEFKDIDSLKSLMQYVESSDYEALKSFASKYKFTIDEAATRLAKDQGSFDIVNKIAANQNISIAKAFYEYKARQKKIQTFTQYIQEYNAKHKAELNDRKEQQMNSTNSNNLADILADINNLTQTQKAIEELLEKRFDFDNSHKNYSNTTFRIFGNSSDNAMFPKTLTETIQEIISMLKEINQTAKTSDLQPLIDLAIELDSETTKDISSDIQTLFKQFSNLETYLNKKLDKLDRILSKSIDFDTYSQTDKALINKIKSIQEILHNIFISINIDEGETTRVKKRAYMRSITTAKNAIKQIEELLDGTDLREPIPETIKQDDGKRYADNPFMGRV</sequence>
<dbReference type="EMBL" id="ACDN02000064">
    <property type="protein sequence ID" value="EEO23767.1"/>
    <property type="molecule type" value="Genomic_DNA"/>
</dbReference>
<evidence type="ECO:0000313" key="1">
    <source>
        <dbReference type="EMBL" id="EEO23767.1"/>
    </source>
</evidence>
<organism evidence="1 2">
    <name type="scientific">Helicobacter bilis ATCC 43879</name>
    <dbReference type="NCBI Taxonomy" id="613026"/>
    <lineage>
        <taxon>Bacteria</taxon>
        <taxon>Pseudomonadati</taxon>
        <taxon>Campylobacterota</taxon>
        <taxon>Epsilonproteobacteria</taxon>
        <taxon>Campylobacterales</taxon>
        <taxon>Helicobacteraceae</taxon>
        <taxon>Helicobacter</taxon>
    </lineage>
</organism>
<reference evidence="1 2" key="1">
    <citation type="journal article" date="2014" name="Genome Announc.">
        <title>Draft genome sequences of six enterohepatic helicobacter species isolated from humans and one from rhesus macaques.</title>
        <authorList>
            <person name="Shen Z."/>
            <person name="Sheh A."/>
            <person name="Young S.K."/>
            <person name="Abouelliel A."/>
            <person name="Ward D.V."/>
            <person name="Earl A.M."/>
            <person name="Fox J.G."/>
        </authorList>
    </citation>
    <scope>NUCLEOTIDE SEQUENCE [LARGE SCALE GENOMIC DNA]</scope>
    <source>
        <strain evidence="1 2">ATCC 43879</strain>
    </source>
</reference>
<dbReference type="HOGENOM" id="CLU_557562_0_0_7"/>
<dbReference type="AlphaFoldDB" id="C3XFH8"/>
<dbReference type="RefSeq" id="WP_005217972.1">
    <property type="nucleotide sequence ID" value="NZ_KI392040.1"/>
</dbReference>
<name>C3XFH8_9HELI</name>
<keyword evidence="2" id="KW-1185">Reference proteome</keyword>
<comment type="caution">
    <text evidence="1">The sequence shown here is derived from an EMBL/GenBank/DDBJ whole genome shotgun (WGS) entry which is preliminary data.</text>
</comment>
<accession>C3XFH8</accession>
<dbReference type="Proteomes" id="UP000005085">
    <property type="component" value="Unassembled WGS sequence"/>
</dbReference>
<protein>
    <submittedName>
        <fullName evidence="1">Uncharacterized protein</fullName>
    </submittedName>
</protein>